<comment type="caution">
    <text evidence="3">The sequence shown here is derived from an EMBL/GenBank/DDBJ whole genome shotgun (WGS) entry which is preliminary data.</text>
</comment>
<feature type="region of interest" description="Disordered" evidence="1">
    <location>
        <begin position="280"/>
        <end position="337"/>
    </location>
</feature>
<dbReference type="SUPFAM" id="SSF54160">
    <property type="entry name" value="Chromo domain-like"/>
    <property type="match status" value="1"/>
</dbReference>
<dbReference type="Proteomes" id="UP001153365">
    <property type="component" value="Unassembled WGS sequence"/>
</dbReference>
<dbReference type="Pfam" id="PF00385">
    <property type="entry name" value="Chromo"/>
    <property type="match status" value="1"/>
</dbReference>
<dbReference type="Gene3D" id="2.40.50.40">
    <property type="match status" value="1"/>
</dbReference>
<reference evidence="3" key="1">
    <citation type="submission" date="2022-06" db="EMBL/GenBank/DDBJ databases">
        <authorList>
            <consortium name="SYNGENTA / RWTH Aachen University"/>
        </authorList>
    </citation>
    <scope>NUCLEOTIDE SEQUENCE</scope>
</reference>
<dbReference type="PROSITE" id="PS50013">
    <property type="entry name" value="CHROMO_2"/>
    <property type="match status" value="1"/>
</dbReference>
<dbReference type="InterPro" id="IPR000953">
    <property type="entry name" value="Chromo/chromo_shadow_dom"/>
</dbReference>
<dbReference type="AlphaFoldDB" id="A0AAV0BFL1"/>
<dbReference type="InterPro" id="IPR016197">
    <property type="entry name" value="Chromo-like_dom_sf"/>
</dbReference>
<feature type="domain" description="Chromo" evidence="2">
    <location>
        <begin position="476"/>
        <end position="535"/>
    </location>
</feature>
<feature type="compositionally biased region" description="Basic and acidic residues" evidence="1">
    <location>
        <begin position="557"/>
        <end position="602"/>
    </location>
</feature>
<evidence type="ECO:0000313" key="4">
    <source>
        <dbReference type="Proteomes" id="UP001153365"/>
    </source>
</evidence>
<accession>A0AAV0BFL1</accession>
<dbReference type="InterPro" id="IPR023780">
    <property type="entry name" value="Chromo_domain"/>
</dbReference>
<dbReference type="GO" id="GO:0006338">
    <property type="term" value="P:chromatin remodeling"/>
    <property type="evidence" value="ECO:0007669"/>
    <property type="project" value="UniProtKB-ARBA"/>
</dbReference>
<evidence type="ECO:0000256" key="1">
    <source>
        <dbReference type="SAM" id="MobiDB-lite"/>
    </source>
</evidence>
<gene>
    <name evidence="3" type="ORF">PPACK8108_LOCUS20671</name>
</gene>
<feature type="compositionally biased region" description="Basic and acidic residues" evidence="1">
    <location>
        <begin position="533"/>
        <end position="550"/>
    </location>
</feature>
<evidence type="ECO:0000313" key="3">
    <source>
        <dbReference type="EMBL" id="CAH7686068.1"/>
    </source>
</evidence>
<organism evidence="3 4">
    <name type="scientific">Phakopsora pachyrhizi</name>
    <name type="common">Asian soybean rust disease fungus</name>
    <dbReference type="NCBI Taxonomy" id="170000"/>
    <lineage>
        <taxon>Eukaryota</taxon>
        <taxon>Fungi</taxon>
        <taxon>Dikarya</taxon>
        <taxon>Basidiomycota</taxon>
        <taxon>Pucciniomycotina</taxon>
        <taxon>Pucciniomycetes</taxon>
        <taxon>Pucciniales</taxon>
        <taxon>Phakopsoraceae</taxon>
        <taxon>Phakopsora</taxon>
    </lineage>
</organism>
<feature type="compositionally biased region" description="Polar residues" evidence="1">
    <location>
        <begin position="386"/>
        <end position="403"/>
    </location>
</feature>
<protein>
    <recommendedName>
        <fullName evidence="2">Chromo domain-containing protein</fullName>
    </recommendedName>
</protein>
<proteinExistence type="predicted"/>
<feature type="compositionally biased region" description="Acidic residues" evidence="1">
    <location>
        <begin position="458"/>
        <end position="475"/>
    </location>
</feature>
<sequence>MTTLATGLSISRTQDTKMTPALRLAVQRATSVFQKDFCYDLLQAMVDEPEIADPVGIRVFLNFCLKKPDTLVDSFLDSIDQNVILGISNTNLEAFNDSAETILNEVENFIEFINGLVELIDSGIFFKLNYHEIDAWKVCYRALEQVQRRLFDLAVQDRQRLTDRIDEKLNSLSKDEIELTFASQSTSSGFFSAFVAIDKFLKHSFESRVLLEPAKLVEDLEELNERKNELATFRKMFPPVQSSTTIHKKSGRFGREEAAIDQFLDSEKFKELSKRKSLMLGGQLTRQPSTRAKKKPTNELVDTASLDKRSVSDISVQKDSESNGIDPHSRDPPSPVGKIAFADGSVVSARSKRSLVFKANLRFQLIITCAFFFVTAKSTSRREAHGTTSSASKKSTNRHSLPASNTSSSSRKRRGRSQTSNDKDEHQSSTKRSRTNSTAKKSSRNSSSKKINSNRGIDDDDENDNEDEEEEDGEDFVIDRIIGESVDVDGKTIYRVLWAGYPESDATWQFANTLDDCAALDVWQEEKRLREKEERLAKEHQEKVKEKGDDNTNDIDASGKEKQGSINDEKGSGEREAQKDKEDESGKSKEDGTGALNGRDKPSPVALAVS</sequence>
<feature type="region of interest" description="Disordered" evidence="1">
    <location>
        <begin position="533"/>
        <end position="610"/>
    </location>
</feature>
<name>A0AAV0BFL1_PHAPC</name>
<dbReference type="CDD" id="cd00024">
    <property type="entry name" value="CD_CSD"/>
    <property type="match status" value="1"/>
</dbReference>
<dbReference type="EMBL" id="CALTRL010005770">
    <property type="protein sequence ID" value="CAH7686068.1"/>
    <property type="molecule type" value="Genomic_DNA"/>
</dbReference>
<dbReference type="SMART" id="SM00298">
    <property type="entry name" value="CHROMO"/>
    <property type="match status" value="1"/>
</dbReference>
<feature type="compositionally biased region" description="Basic and acidic residues" evidence="1">
    <location>
        <begin position="305"/>
        <end position="331"/>
    </location>
</feature>
<feature type="region of interest" description="Disordered" evidence="1">
    <location>
        <begin position="380"/>
        <end position="475"/>
    </location>
</feature>
<evidence type="ECO:0000259" key="2">
    <source>
        <dbReference type="PROSITE" id="PS50013"/>
    </source>
</evidence>
<feature type="compositionally biased region" description="Low complexity" evidence="1">
    <location>
        <begin position="436"/>
        <end position="454"/>
    </location>
</feature>
<keyword evidence="4" id="KW-1185">Reference proteome</keyword>